<dbReference type="STRING" id="13333.W1PZL7"/>
<gene>
    <name evidence="2" type="ORF">AMTR_s00040p00113110</name>
</gene>
<dbReference type="HOGENOM" id="CLU_114721_0_0_1"/>
<organism evidence="2 3">
    <name type="scientific">Amborella trichopoda</name>
    <dbReference type="NCBI Taxonomy" id="13333"/>
    <lineage>
        <taxon>Eukaryota</taxon>
        <taxon>Viridiplantae</taxon>
        <taxon>Streptophyta</taxon>
        <taxon>Embryophyta</taxon>
        <taxon>Tracheophyta</taxon>
        <taxon>Spermatophyta</taxon>
        <taxon>Magnoliopsida</taxon>
        <taxon>Amborellales</taxon>
        <taxon>Amborellaceae</taxon>
        <taxon>Amborella</taxon>
    </lineage>
</organism>
<dbReference type="OMA" id="ITHIHYL"/>
<dbReference type="eggNOG" id="ENOG502RZTF">
    <property type="taxonomic scope" value="Eukaryota"/>
</dbReference>
<accession>W1PZL7</accession>
<name>W1PZL7_AMBTC</name>
<feature type="domain" description="DUF7148" evidence="1">
    <location>
        <begin position="78"/>
        <end position="199"/>
    </location>
</feature>
<evidence type="ECO:0000313" key="2">
    <source>
        <dbReference type="EMBL" id="ERN13040.1"/>
    </source>
</evidence>
<reference evidence="3" key="1">
    <citation type="journal article" date="2013" name="Science">
        <title>The Amborella genome and the evolution of flowering plants.</title>
        <authorList>
            <consortium name="Amborella Genome Project"/>
        </authorList>
    </citation>
    <scope>NUCLEOTIDE SEQUENCE [LARGE SCALE GENOMIC DNA]</scope>
</reference>
<dbReference type="PANTHER" id="PTHR36352">
    <property type="entry name" value="EXPRESSED PROTEIN"/>
    <property type="match status" value="1"/>
</dbReference>
<dbReference type="AlphaFoldDB" id="W1PZL7"/>
<evidence type="ECO:0000259" key="1">
    <source>
        <dbReference type="Pfam" id="PF23650"/>
    </source>
</evidence>
<dbReference type="PANTHER" id="PTHR36352:SF1">
    <property type="entry name" value="EXPRESSED PROTEIN"/>
    <property type="match status" value="1"/>
</dbReference>
<proteinExistence type="predicted"/>
<evidence type="ECO:0000313" key="3">
    <source>
        <dbReference type="Proteomes" id="UP000017836"/>
    </source>
</evidence>
<dbReference type="Gramene" id="ERN13040">
    <property type="protein sequence ID" value="ERN13040"/>
    <property type="gene ID" value="AMTR_s00040p00113110"/>
</dbReference>
<dbReference type="EMBL" id="KI392591">
    <property type="protein sequence ID" value="ERN13040.1"/>
    <property type="molecule type" value="Genomic_DNA"/>
</dbReference>
<protein>
    <recommendedName>
        <fullName evidence="1">DUF7148 domain-containing protein</fullName>
    </recommendedName>
</protein>
<dbReference type="Proteomes" id="UP000017836">
    <property type="component" value="Unassembled WGS sequence"/>
</dbReference>
<sequence>MATKLFGHSCIASHVPTPASCSLESPPSLPLRINAINRTLNSDKFYRCPIPAIFGRIPATIAKASPESGSVGGSESTEDAISLGTMKLPPNIDIARFETLLFQWANSLCQGANLPLPVPLKVDKIKGGVRLGFVKMKGDGSTEDYAYIDCLIFPATEENSGPIFRALRNGPLKDQAPPGEPRIMRSLMGALKKSIEIAKI</sequence>
<dbReference type="Pfam" id="PF23650">
    <property type="entry name" value="DUF7148"/>
    <property type="match status" value="1"/>
</dbReference>
<dbReference type="InterPro" id="IPR055572">
    <property type="entry name" value="DUF7148"/>
</dbReference>
<keyword evidence="3" id="KW-1185">Reference proteome</keyword>